<dbReference type="Gene3D" id="1.20.1250.20">
    <property type="entry name" value="MFS general substrate transporter like domains"/>
    <property type="match status" value="1"/>
</dbReference>
<dbReference type="Proteomes" id="UP000596742">
    <property type="component" value="Unassembled WGS sequence"/>
</dbReference>
<dbReference type="InterPro" id="IPR010291">
    <property type="entry name" value="Ion_channel_UNC-93"/>
</dbReference>
<dbReference type="PANTHER" id="PTHR19444">
    <property type="entry name" value="UNC-93 RELATED"/>
    <property type="match status" value="1"/>
</dbReference>
<proteinExistence type="inferred from homology"/>
<gene>
    <name evidence="7" type="ORF">MGAL_10B001419</name>
</gene>
<evidence type="ECO:0000313" key="8">
    <source>
        <dbReference type="Proteomes" id="UP000596742"/>
    </source>
</evidence>
<dbReference type="InterPro" id="IPR036259">
    <property type="entry name" value="MFS_trans_sf"/>
</dbReference>
<keyword evidence="5 6" id="KW-0472">Membrane</keyword>
<feature type="transmembrane region" description="Helical" evidence="6">
    <location>
        <begin position="25"/>
        <end position="46"/>
    </location>
</feature>
<sequence>MATDKKKEVDKQITNEDIPLTKFQILRNVFVVSIGFVFLFTSFQSLTNLQSTLNKDEGIGTGGLSIIYGALVVSCMFVPSFVINHIGCKWTIAASMICYILYMAANFHAVWGLIVPASIIIGLGAAPLWSAKCTYLTKTAVWYAKLTGATEDDVINRFFGFFFMVFQTSQIWGNLISSEVFSQRPDDAKNFTVSAEDLIHCGANYDPGREVNNTNLDRPDITKVYTVCGIYLASATIGFLIIVIFLQNIPVHNVNENEKEKGKFSFHLLIETFKHFWKSPTQKLLVVLTMYSGVEQAFIAGDFTKSYVGCTIEYIGHIPFFALAFFVHGGTQIALLLWKPQPDPQYIFYIVAGLWGIGDAVIQTQINALYGYLFTDNTEAAFANYRLWESVGFIIAFAWSNFLITYVKLYICLGFLCVGMMLYIVVEVYDRRNKKKGFDLN</sequence>
<dbReference type="PANTHER" id="PTHR19444:SF13">
    <property type="entry name" value="PROTEIN UNC-93 HOMOLOG A"/>
    <property type="match status" value="1"/>
</dbReference>
<keyword evidence="3 6" id="KW-0812">Transmembrane</keyword>
<evidence type="ECO:0000256" key="4">
    <source>
        <dbReference type="ARBA" id="ARBA00022989"/>
    </source>
</evidence>
<accession>A0A8B6HL31</accession>
<protein>
    <submittedName>
        <fullName evidence="7">Uncharacterized protein</fullName>
    </submittedName>
</protein>
<evidence type="ECO:0000256" key="3">
    <source>
        <dbReference type="ARBA" id="ARBA00022692"/>
    </source>
</evidence>
<organism evidence="7 8">
    <name type="scientific">Mytilus galloprovincialis</name>
    <name type="common">Mediterranean mussel</name>
    <dbReference type="NCBI Taxonomy" id="29158"/>
    <lineage>
        <taxon>Eukaryota</taxon>
        <taxon>Metazoa</taxon>
        <taxon>Spiralia</taxon>
        <taxon>Lophotrochozoa</taxon>
        <taxon>Mollusca</taxon>
        <taxon>Bivalvia</taxon>
        <taxon>Autobranchia</taxon>
        <taxon>Pteriomorphia</taxon>
        <taxon>Mytilida</taxon>
        <taxon>Mytiloidea</taxon>
        <taxon>Mytilidae</taxon>
        <taxon>Mytilinae</taxon>
        <taxon>Mytilus</taxon>
    </lineage>
</organism>
<evidence type="ECO:0000256" key="1">
    <source>
        <dbReference type="ARBA" id="ARBA00004141"/>
    </source>
</evidence>
<comment type="subcellular location">
    <subcellularLocation>
        <location evidence="1">Membrane</location>
        <topology evidence="1">Multi-pass membrane protein</topology>
    </subcellularLocation>
</comment>
<comment type="caution">
    <text evidence="7">The sequence shown here is derived from an EMBL/GenBank/DDBJ whole genome shotgun (WGS) entry which is preliminary data.</text>
</comment>
<feature type="transmembrane region" description="Helical" evidence="6">
    <location>
        <begin position="110"/>
        <end position="129"/>
    </location>
</feature>
<evidence type="ECO:0000256" key="6">
    <source>
        <dbReference type="SAM" id="Phobius"/>
    </source>
</evidence>
<feature type="transmembrane region" description="Helical" evidence="6">
    <location>
        <begin position="58"/>
        <end position="79"/>
    </location>
</feature>
<dbReference type="GO" id="GO:0055120">
    <property type="term" value="C:striated muscle dense body"/>
    <property type="evidence" value="ECO:0007669"/>
    <property type="project" value="TreeGrafter"/>
</dbReference>
<dbReference type="EMBL" id="UYJE01010203">
    <property type="protein sequence ID" value="VDI80761.1"/>
    <property type="molecule type" value="Genomic_DNA"/>
</dbReference>
<dbReference type="InterPro" id="IPR051951">
    <property type="entry name" value="UNC-93_regulatory"/>
</dbReference>
<keyword evidence="8" id="KW-1185">Reference proteome</keyword>
<name>A0A8B6HL31_MYTGA</name>
<feature type="transmembrane region" description="Helical" evidence="6">
    <location>
        <begin position="224"/>
        <end position="246"/>
    </location>
</feature>
<comment type="similarity">
    <text evidence="2">Belongs to the unc-93 family.</text>
</comment>
<feature type="transmembrane region" description="Helical" evidence="6">
    <location>
        <begin position="347"/>
        <end position="373"/>
    </location>
</feature>
<dbReference type="GO" id="GO:0043266">
    <property type="term" value="P:regulation of potassium ion transport"/>
    <property type="evidence" value="ECO:0007669"/>
    <property type="project" value="TreeGrafter"/>
</dbReference>
<feature type="transmembrane region" description="Helical" evidence="6">
    <location>
        <begin position="314"/>
        <end position="338"/>
    </location>
</feature>
<dbReference type="OrthoDB" id="78663at2759"/>
<dbReference type="GO" id="GO:0006937">
    <property type="term" value="P:regulation of muscle contraction"/>
    <property type="evidence" value="ECO:0007669"/>
    <property type="project" value="TreeGrafter"/>
</dbReference>
<dbReference type="GO" id="GO:0005886">
    <property type="term" value="C:plasma membrane"/>
    <property type="evidence" value="ECO:0007669"/>
    <property type="project" value="TreeGrafter"/>
</dbReference>
<dbReference type="AlphaFoldDB" id="A0A8B6HL31"/>
<feature type="transmembrane region" description="Helical" evidence="6">
    <location>
        <begin position="393"/>
        <end position="426"/>
    </location>
</feature>
<evidence type="ECO:0000256" key="2">
    <source>
        <dbReference type="ARBA" id="ARBA00009172"/>
    </source>
</evidence>
<dbReference type="SUPFAM" id="SSF103473">
    <property type="entry name" value="MFS general substrate transporter"/>
    <property type="match status" value="1"/>
</dbReference>
<dbReference type="GO" id="GO:0015459">
    <property type="term" value="F:potassium channel regulator activity"/>
    <property type="evidence" value="ECO:0007669"/>
    <property type="project" value="TreeGrafter"/>
</dbReference>
<reference evidence="7" key="1">
    <citation type="submission" date="2018-11" db="EMBL/GenBank/DDBJ databases">
        <authorList>
            <person name="Alioto T."/>
            <person name="Alioto T."/>
        </authorList>
    </citation>
    <scope>NUCLEOTIDE SEQUENCE</scope>
</reference>
<keyword evidence="4 6" id="KW-1133">Transmembrane helix</keyword>
<evidence type="ECO:0000313" key="7">
    <source>
        <dbReference type="EMBL" id="VDI80761.1"/>
    </source>
</evidence>
<evidence type="ECO:0000256" key="5">
    <source>
        <dbReference type="ARBA" id="ARBA00023136"/>
    </source>
</evidence>
<dbReference type="Pfam" id="PF05978">
    <property type="entry name" value="UNC-93"/>
    <property type="match status" value="2"/>
</dbReference>
<feature type="transmembrane region" description="Helical" evidence="6">
    <location>
        <begin position="86"/>
        <end position="104"/>
    </location>
</feature>